<evidence type="ECO:0000313" key="5">
    <source>
        <dbReference type="EnsemblPlants" id="AUR62001279-RA:cds"/>
    </source>
</evidence>
<evidence type="ECO:0000256" key="4">
    <source>
        <dbReference type="SAM" id="MobiDB-lite"/>
    </source>
</evidence>
<dbReference type="GeneID" id="110687896"/>
<dbReference type="GO" id="GO:0005840">
    <property type="term" value="C:ribosome"/>
    <property type="evidence" value="ECO:0007669"/>
    <property type="project" value="UniProtKB-KW"/>
</dbReference>
<evidence type="ECO:0000256" key="1">
    <source>
        <dbReference type="ARBA" id="ARBA00006640"/>
    </source>
</evidence>
<gene>
    <name evidence="5" type="primary">LOC110687896</name>
</gene>
<reference evidence="5" key="1">
    <citation type="journal article" date="2017" name="Nature">
        <title>The genome of Chenopodium quinoa.</title>
        <authorList>
            <person name="Jarvis D.E."/>
            <person name="Ho Y.S."/>
            <person name="Lightfoot D.J."/>
            <person name="Schmoeckel S.M."/>
            <person name="Li B."/>
            <person name="Borm T.J.A."/>
            <person name="Ohyanagi H."/>
            <person name="Mineta K."/>
            <person name="Michell C.T."/>
            <person name="Saber N."/>
            <person name="Kharbatia N.M."/>
            <person name="Rupper R.R."/>
            <person name="Sharp A.R."/>
            <person name="Dally N."/>
            <person name="Boughton B.A."/>
            <person name="Woo Y.H."/>
            <person name="Gao G."/>
            <person name="Schijlen E.G.W.M."/>
            <person name="Guo X."/>
            <person name="Momin A.A."/>
            <person name="Negrao S."/>
            <person name="Al-Babili S."/>
            <person name="Gehring C."/>
            <person name="Roessner U."/>
            <person name="Jung C."/>
            <person name="Murphy K."/>
            <person name="Arold S.T."/>
            <person name="Gojobori T."/>
            <person name="van der Linden C.G."/>
            <person name="van Loo E.N."/>
            <person name="Jellen E.N."/>
            <person name="Maughan P.J."/>
            <person name="Tester M."/>
        </authorList>
    </citation>
    <scope>NUCLEOTIDE SEQUENCE [LARGE SCALE GENOMIC DNA]</scope>
    <source>
        <strain evidence="5">cv. PI 614886</strain>
    </source>
</reference>
<dbReference type="EnsemblPlants" id="AUR62001279-RA">
    <property type="protein sequence ID" value="AUR62001279-RA:cds"/>
    <property type="gene ID" value="AUR62001279"/>
</dbReference>
<evidence type="ECO:0000313" key="6">
    <source>
        <dbReference type="Proteomes" id="UP000596660"/>
    </source>
</evidence>
<dbReference type="PANTHER" id="PTHR21109:SF0">
    <property type="entry name" value="SMALL RIBOSOMAL SUBUNIT PROTEIN BS21M"/>
    <property type="match status" value="1"/>
</dbReference>
<proteinExistence type="inferred from homology"/>
<dbReference type="Gene3D" id="1.20.5.1150">
    <property type="entry name" value="Ribosomal protein S8"/>
    <property type="match status" value="1"/>
</dbReference>
<dbReference type="Pfam" id="PF01165">
    <property type="entry name" value="Ribosomal_S21"/>
    <property type="match status" value="1"/>
</dbReference>
<dbReference type="RefSeq" id="XP_021720231.1">
    <property type="nucleotide sequence ID" value="XM_021864539.1"/>
</dbReference>
<dbReference type="InterPro" id="IPR001911">
    <property type="entry name" value="Ribosomal_bS21"/>
</dbReference>
<evidence type="ECO:0000256" key="2">
    <source>
        <dbReference type="ARBA" id="ARBA00022980"/>
    </source>
</evidence>
<feature type="compositionally biased region" description="Basic residues" evidence="4">
    <location>
        <begin position="106"/>
        <end position="125"/>
    </location>
</feature>
<dbReference type="GO" id="GO:1990904">
    <property type="term" value="C:ribonucleoprotein complex"/>
    <property type="evidence" value="ECO:0007669"/>
    <property type="project" value="UniProtKB-KW"/>
</dbReference>
<keyword evidence="6" id="KW-1185">Reference proteome</keyword>
<dbReference type="AlphaFoldDB" id="A0A803KQH3"/>
<comment type="similarity">
    <text evidence="1">Belongs to the bacterial ribosomal protein bS21 family.</text>
</comment>
<dbReference type="Gramene" id="AUR62001279-RA">
    <property type="protein sequence ID" value="AUR62001279-RA:cds"/>
    <property type="gene ID" value="AUR62001279"/>
</dbReference>
<dbReference type="GO" id="GO:0003735">
    <property type="term" value="F:structural constituent of ribosome"/>
    <property type="evidence" value="ECO:0007669"/>
    <property type="project" value="InterPro"/>
</dbReference>
<keyword evidence="2" id="KW-0689">Ribosomal protein</keyword>
<dbReference type="PRINTS" id="PR00976">
    <property type="entry name" value="RIBOSOMALS21"/>
</dbReference>
<reference evidence="5" key="2">
    <citation type="submission" date="2021-03" db="UniProtKB">
        <authorList>
            <consortium name="EnsemblPlants"/>
        </authorList>
    </citation>
    <scope>IDENTIFICATION</scope>
</reference>
<dbReference type="Proteomes" id="UP000596660">
    <property type="component" value="Unplaced"/>
</dbReference>
<dbReference type="HAMAP" id="MF_00358">
    <property type="entry name" value="Ribosomal_bS21"/>
    <property type="match status" value="1"/>
</dbReference>
<feature type="region of interest" description="Disordered" evidence="4">
    <location>
        <begin position="98"/>
        <end position="158"/>
    </location>
</feature>
<dbReference type="InterPro" id="IPR038380">
    <property type="entry name" value="Ribosomal_bS21_sf"/>
</dbReference>
<keyword evidence="3" id="KW-0687">Ribonucleoprotein</keyword>
<evidence type="ECO:0008006" key="7">
    <source>
        <dbReference type="Google" id="ProtNLM"/>
    </source>
</evidence>
<dbReference type="KEGG" id="cqi:110687896"/>
<protein>
    <recommendedName>
        <fullName evidence="7">30S ribosomal protein S21, chloroplastic</fullName>
    </recommendedName>
</protein>
<sequence length="158" mass="18623">MAATSSFSKLISFFPQTQNTKIQIPPSLKTHLSYPLNCPSISLKNPENPRNRNGLFITSMGTYNVQVVVEENEHEEKLLSRFRREVFRAGVIQECKRRRWFENPHDKKKRKSREAAKRNSKRRFQPKVTKQNNTDTPKKEDDDFDNDNWELPEGNLPY</sequence>
<dbReference type="PANTHER" id="PTHR21109">
    <property type="entry name" value="MITOCHONDRIAL 28S RIBOSOMAL PROTEIN S21"/>
    <property type="match status" value="1"/>
</dbReference>
<evidence type="ECO:0000256" key="3">
    <source>
        <dbReference type="ARBA" id="ARBA00023274"/>
    </source>
</evidence>
<name>A0A803KQH3_CHEQI</name>
<accession>A0A803KQH3</accession>
<organism evidence="5 6">
    <name type="scientific">Chenopodium quinoa</name>
    <name type="common">Quinoa</name>
    <dbReference type="NCBI Taxonomy" id="63459"/>
    <lineage>
        <taxon>Eukaryota</taxon>
        <taxon>Viridiplantae</taxon>
        <taxon>Streptophyta</taxon>
        <taxon>Embryophyta</taxon>
        <taxon>Tracheophyta</taxon>
        <taxon>Spermatophyta</taxon>
        <taxon>Magnoliopsida</taxon>
        <taxon>eudicotyledons</taxon>
        <taxon>Gunneridae</taxon>
        <taxon>Pentapetalae</taxon>
        <taxon>Caryophyllales</taxon>
        <taxon>Chenopodiaceae</taxon>
        <taxon>Chenopodioideae</taxon>
        <taxon>Atripliceae</taxon>
        <taxon>Chenopodium</taxon>
    </lineage>
</organism>
<dbReference type="OrthoDB" id="785538at2759"/>
<dbReference type="SMR" id="A0A803KQH3"/>
<dbReference type="GO" id="GO:0006412">
    <property type="term" value="P:translation"/>
    <property type="evidence" value="ECO:0007669"/>
    <property type="project" value="InterPro"/>
</dbReference>
<dbReference type="NCBIfam" id="TIGR00030">
    <property type="entry name" value="S21p"/>
    <property type="match status" value="1"/>
</dbReference>
<dbReference type="OMA" id="DSDNWEM"/>